<dbReference type="AlphaFoldDB" id="A0A552UF62"/>
<reference evidence="1 2" key="1">
    <citation type="submission" date="2019-07" db="EMBL/GenBank/DDBJ databases">
        <title>Novel species isolated from glacier.</title>
        <authorList>
            <person name="Liu Q."/>
            <person name="Xin Y.-H."/>
        </authorList>
    </citation>
    <scope>NUCLEOTIDE SEQUENCE [LARGE SCALE GENOMIC DNA]</scope>
    <source>
        <strain evidence="1 2">LB1R16</strain>
    </source>
</reference>
<evidence type="ECO:0000313" key="1">
    <source>
        <dbReference type="EMBL" id="TRW16868.1"/>
    </source>
</evidence>
<gene>
    <name evidence="1" type="ORF">FMM06_01270</name>
</gene>
<dbReference type="RefSeq" id="WP_143554412.1">
    <property type="nucleotide sequence ID" value="NZ_VJWA01000001.1"/>
</dbReference>
<accession>A0A552UF62</accession>
<dbReference type="SUPFAM" id="SSF53756">
    <property type="entry name" value="UDP-Glycosyltransferase/glycogen phosphorylase"/>
    <property type="match status" value="1"/>
</dbReference>
<proteinExistence type="predicted"/>
<organism evidence="1 2">
    <name type="scientific">Glacieibacterium frigidum</name>
    <dbReference type="NCBI Taxonomy" id="2593303"/>
    <lineage>
        <taxon>Bacteria</taxon>
        <taxon>Pseudomonadati</taxon>
        <taxon>Pseudomonadota</taxon>
        <taxon>Alphaproteobacteria</taxon>
        <taxon>Sphingomonadales</taxon>
        <taxon>Sphingosinicellaceae</taxon>
        <taxon>Glacieibacterium</taxon>
    </lineage>
</organism>
<comment type="caution">
    <text evidence="1">The sequence shown here is derived from an EMBL/GenBank/DDBJ whole genome shotgun (WGS) entry which is preliminary data.</text>
</comment>
<keyword evidence="2" id="KW-1185">Reference proteome</keyword>
<dbReference type="Proteomes" id="UP000317894">
    <property type="component" value="Unassembled WGS sequence"/>
</dbReference>
<protein>
    <submittedName>
        <fullName evidence="1">Oligosaccharide biosynthesis protein Alg14</fullName>
    </submittedName>
</protein>
<name>A0A552UF62_9SPHN</name>
<evidence type="ECO:0000313" key="2">
    <source>
        <dbReference type="Proteomes" id="UP000317894"/>
    </source>
</evidence>
<sequence length="150" mass="16164">MAERRVLAIASGGGHWVQLLRLAPAFEGCTVSFATVHADSAADLAPGARLFTFRDASRKDWWNFFKSGLQIAGIVLCVRPHVVVTTGAMPPLAALLVGRLTGARTLWVDSVANSEELSGSGRIARRFAHQVITQWPQLATPETPCWGSVL</sequence>
<dbReference type="EMBL" id="VJWA01000001">
    <property type="protein sequence ID" value="TRW16868.1"/>
    <property type="molecule type" value="Genomic_DNA"/>
</dbReference>
<dbReference type="OrthoDB" id="555447at2"/>
<dbReference type="Gene3D" id="3.40.50.2000">
    <property type="entry name" value="Glycogen Phosphorylase B"/>
    <property type="match status" value="1"/>
</dbReference>